<feature type="domain" description="Type I restriction modification DNA specificity" evidence="5">
    <location>
        <begin position="249"/>
        <end position="394"/>
    </location>
</feature>
<dbReference type="Proteomes" id="UP000316215">
    <property type="component" value="Chromosome"/>
</dbReference>
<dbReference type="PANTHER" id="PTHR43140:SF1">
    <property type="entry name" value="TYPE I RESTRICTION ENZYME ECOKI SPECIFICITY SUBUNIT"/>
    <property type="match status" value="1"/>
</dbReference>
<accession>A0A514JRR1</accession>
<proteinExistence type="inferred from homology"/>
<evidence type="ECO:0000256" key="3">
    <source>
        <dbReference type="ARBA" id="ARBA00023125"/>
    </source>
</evidence>
<gene>
    <name evidence="6" type="ORF">CD934_16015</name>
</gene>
<dbReference type="InterPro" id="IPR000055">
    <property type="entry name" value="Restrct_endonuc_typeI_TRD"/>
</dbReference>
<name>A0A514JRR1_9ACTN</name>
<dbReference type="CDD" id="cd17256">
    <property type="entry name" value="RMtype1_S_EcoJA65PI-TRD1-CR1_like"/>
    <property type="match status" value="1"/>
</dbReference>
<evidence type="ECO:0000256" key="2">
    <source>
        <dbReference type="ARBA" id="ARBA00022747"/>
    </source>
</evidence>
<feature type="domain" description="Type I restriction modification DNA specificity" evidence="5">
    <location>
        <begin position="69"/>
        <end position="176"/>
    </location>
</feature>
<dbReference type="PANTHER" id="PTHR43140">
    <property type="entry name" value="TYPE-1 RESTRICTION ENZYME ECOKI SPECIFICITY PROTEIN"/>
    <property type="match status" value="1"/>
</dbReference>
<protein>
    <recommendedName>
        <fullName evidence="5">Type I restriction modification DNA specificity domain-containing protein</fullName>
    </recommendedName>
</protein>
<dbReference type="GO" id="GO:0009307">
    <property type="term" value="P:DNA restriction-modification system"/>
    <property type="evidence" value="ECO:0007669"/>
    <property type="project" value="UniProtKB-KW"/>
</dbReference>
<dbReference type="EMBL" id="CP022310">
    <property type="protein sequence ID" value="QDI70041.1"/>
    <property type="molecule type" value="Genomic_DNA"/>
</dbReference>
<evidence type="ECO:0000313" key="7">
    <source>
        <dbReference type="Proteomes" id="UP000316215"/>
    </source>
</evidence>
<dbReference type="SUPFAM" id="SSF116734">
    <property type="entry name" value="DNA methylase specificity domain"/>
    <property type="match status" value="2"/>
</dbReference>
<evidence type="ECO:0000313" key="6">
    <source>
        <dbReference type="EMBL" id="QDI70041.1"/>
    </source>
</evidence>
<evidence type="ECO:0000256" key="1">
    <source>
        <dbReference type="ARBA" id="ARBA00010923"/>
    </source>
</evidence>
<dbReference type="Pfam" id="PF01420">
    <property type="entry name" value="Methylase_S"/>
    <property type="match status" value="2"/>
</dbReference>
<organism evidence="6 7">
    <name type="scientific">Streptomyces calvus</name>
    <dbReference type="NCBI Taxonomy" id="67282"/>
    <lineage>
        <taxon>Bacteria</taxon>
        <taxon>Bacillati</taxon>
        <taxon>Actinomycetota</taxon>
        <taxon>Actinomycetes</taxon>
        <taxon>Kitasatosporales</taxon>
        <taxon>Streptomycetaceae</taxon>
        <taxon>Streptomyces</taxon>
    </lineage>
</organism>
<keyword evidence="3" id="KW-0238">DNA-binding</keyword>
<dbReference type="REBASE" id="350207">
    <property type="entry name" value="S.Sas41452ORF16010P"/>
</dbReference>
<dbReference type="InterPro" id="IPR044946">
    <property type="entry name" value="Restrct_endonuc_typeI_TRD_sf"/>
</dbReference>
<reference evidence="6 7" key="1">
    <citation type="submission" date="2017-07" db="EMBL/GenBank/DDBJ databases">
        <title>The Complete Genome of Streptomyces asterosporus-ZSY.</title>
        <authorList>
            <person name="Zhang S."/>
        </authorList>
    </citation>
    <scope>NUCLEOTIDE SEQUENCE [LARGE SCALE GENOMIC DNA]</scope>
    <source>
        <strain evidence="6 7">DSM 41452</strain>
    </source>
</reference>
<dbReference type="GO" id="GO:0003677">
    <property type="term" value="F:DNA binding"/>
    <property type="evidence" value="ECO:0007669"/>
    <property type="project" value="UniProtKB-KW"/>
</dbReference>
<comment type="similarity">
    <text evidence="1">Belongs to the type-I restriction system S methylase family.</text>
</comment>
<sequence length="539" mass="60209">MIRKDFPRTWAVCSVSEAGVAISGQQKTPAASHAPEQFPYLRVANVFDDELNLSDLATMHFSREVRDRLRLKEGDVLLCEGQSRELVGRAALYRGEIEELYFQNSIIRFRPHKEILPEYALLVFRAYQKEGVFSQIAKATTNIAHLGLNRFKSLPFPVPPRAVQELLADTARAFQERVDTARHVLSASIPELDSLAREIRDQVLVGDYVPEQQKGRSGADRRWRPAAEVVAQDAPIVYGILQPGPDVDDGTGIPYVQQQDLQNGEILEGHLRSTALDVHEKFARSAIASGDVLLGIIRNTRVAVVPPELDGGNINRGIARLRPSEDVESEYLAHWLSSDWVQSWLANRMRGIDMPGVNLRDVRQLPVPVPSVAEQRIKVQQINQVIDKVELAKSSIVESQRELLEAEARTLAELAYGDLARKISRDFRPAQAAAESQDLIRRMREKQPSSKVNKKKVTPVRNVQAMAAQSGELSANHLLQVLASSGGRISPEDLYRNMSLDDNAVDDFYALLRDMQRDGRIDINRPDDALVFVTSGGVE</sequence>
<dbReference type="InterPro" id="IPR051212">
    <property type="entry name" value="Type-I_RE_S_subunit"/>
</dbReference>
<dbReference type="Gene3D" id="3.90.220.20">
    <property type="entry name" value="DNA methylase specificity domains"/>
    <property type="match status" value="3"/>
</dbReference>
<keyword evidence="2" id="KW-0680">Restriction system</keyword>
<comment type="subunit">
    <text evidence="4">The methyltransferase is composed of M and S polypeptides.</text>
</comment>
<dbReference type="KEGG" id="sast:CD934_16015"/>
<keyword evidence="7" id="KW-1185">Reference proteome</keyword>
<evidence type="ECO:0000259" key="5">
    <source>
        <dbReference type="Pfam" id="PF01420"/>
    </source>
</evidence>
<dbReference type="AlphaFoldDB" id="A0A514JRR1"/>
<dbReference type="CDD" id="cd17253">
    <property type="entry name" value="RMtype1_S_Eco933I-TRD2-CR2_like"/>
    <property type="match status" value="1"/>
</dbReference>
<evidence type="ECO:0000256" key="4">
    <source>
        <dbReference type="ARBA" id="ARBA00038652"/>
    </source>
</evidence>